<reference evidence="13" key="1">
    <citation type="submission" date="2021-04" db="EMBL/GenBank/DDBJ databases">
        <authorList>
            <consortium name="Wellcome Sanger Institute Data Sharing"/>
        </authorList>
    </citation>
    <scope>NUCLEOTIDE SEQUENCE [LARGE SCALE GENOMIC DNA]</scope>
</reference>
<feature type="region of interest" description="Disordered" evidence="11">
    <location>
        <begin position="245"/>
        <end position="274"/>
    </location>
</feature>
<organism evidence="13 14">
    <name type="scientific">Anabas testudineus</name>
    <name type="common">Climbing perch</name>
    <name type="synonym">Anthias testudineus</name>
    <dbReference type="NCBI Taxonomy" id="64144"/>
    <lineage>
        <taxon>Eukaryota</taxon>
        <taxon>Metazoa</taxon>
        <taxon>Chordata</taxon>
        <taxon>Craniata</taxon>
        <taxon>Vertebrata</taxon>
        <taxon>Euteleostomi</taxon>
        <taxon>Actinopterygii</taxon>
        <taxon>Neopterygii</taxon>
        <taxon>Teleostei</taxon>
        <taxon>Neoteleostei</taxon>
        <taxon>Acanthomorphata</taxon>
        <taxon>Anabantaria</taxon>
        <taxon>Anabantiformes</taxon>
        <taxon>Anabantoidei</taxon>
        <taxon>Anabantidae</taxon>
        <taxon>Anabas</taxon>
    </lineage>
</organism>
<dbReference type="PROSITE" id="PS51265">
    <property type="entry name" value="ZF_DBF4"/>
    <property type="match status" value="1"/>
</dbReference>
<dbReference type="OrthoDB" id="21380at2759"/>
<evidence type="ECO:0000313" key="13">
    <source>
        <dbReference type="Ensembl" id="ENSATEP00000039212.1"/>
    </source>
</evidence>
<evidence type="ECO:0000313" key="14">
    <source>
        <dbReference type="Proteomes" id="UP000265040"/>
    </source>
</evidence>
<sequence>MSRAKPASNVSSSAHVKPFAGKVFFLDLPSNRTAEILESDIKELGGIVEKFFSKEIKYLVSNKKEARYVQCLRQDSPVPSPDSTQSSPHPRSNPHRPGSHGDNNKSRSQGQTDTFVTSRGKSLVERVVKEQERVQMNRILSNAMEWGVKILYIDDVIAYVHKKKKLVSSHCPSTTAVKTSVKGQQAAKQGLQKCKGGQSSKPFIKVEDSSRHYRPNYLTMPNMPEFSLRTVPPCSPFCADDKDPPGNKQWAHRGAKASASEERAHGRKKNRDKKRGGYCECCMIKYENLSTHLQSERHKAFSKSNEYLVVDRLVSTLHCNFIQIKKVKRPKCSVSSVLVAPGPCVKPELRHMRDLDNKQEQQWTVDSHDGSYSGHSLKIRSVAGSAPLIHTEDNKKNCYQYSYTSKHKPHGRKRPCRQNPSTSCTQKAEKGQSPQLMTQTTPSTGECLTSFPCIVTQVEPVDQISYKEMNSSTSLFHNMNIQNEVSSKSRHVMTNHKEESDMNKDFLLLEAVAGRNLFPEKSTGYSQTEREEESLPTQSLSPVRKIRRKIKVYKRNRQKVDTHLQHLKSSDVPDNSIQRLWELFQSSDDMDVEFRGFEN</sequence>
<protein>
    <recommendedName>
        <fullName evidence="9">Protein DBF4 homolog A</fullName>
    </recommendedName>
</protein>
<feature type="compositionally biased region" description="Basic residues" evidence="11">
    <location>
        <begin position="405"/>
        <end position="416"/>
    </location>
</feature>
<evidence type="ECO:0000259" key="12">
    <source>
        <dbReference type="PROSITE" id="PS51265"/>
    </source>
</evidence>
<dbReference type="Pfam" id="PF07535">
    <property type="entry name" value="zf-DBF"/>
    <property type="match status" value="1"/>
</dbReference>
<dbReference type="Gene3D" id="6.10.250.3410">
    <property type="entry name" value="DBF zinc finger"/>
    <property type="match status" value="1"/>
</dbReference>
<accession>A0A7N5ZWG6</accession>
<dbReference type="PANTHER" id="PTHR15375:SF22">
    <property type="entry name" value="PROTEIN DBF4 HOMOLOG A"/>
    <property type="match status" value="1"/>
</dbReference>
<name>A0A7N5ZWG6_ANATE</name>
<evidence type="ECO:0000256" key="1">
    <source>
        <dbReference type="ARBA" id="ARBA00004123"/>
    </source>
</evidence>
<dbReference type="FunFam" id="6.10.250.3410:FF:000001">
    <property type="entry name" value="Protein DBF4 homolog A"/>
    <property type="match status" value="1"/>
</dbReference>
<dbReference type="GO" id="GO:0008270">
    <property type="term" value="F:zinc ion binding"/>
    <property type="evidence" value="ECO:0007669"/>
    <property type="project" value="UniProtKB-KW"/>
</dbReference>
<dbReference type="InParanoid" id="A0A7N5ZWG6"/>
<evidence type="ECO:0000256" key="5">
    <source>
        <dbReference type="ARBA" id="ARBA00022771"/>
    </source>
</evidence>
<dbReference type="RefSeq" id="XP_026225767.1">
    <property type="nucleotide sequence ID" value="XM_026369982.1"/>
</dbReference>
<evidence type="ECO:0000256" key="6">
    <source>
        <dbReference type="ARBA" id="ARBA00022833"/>
    </source>
</evidence>
<feature type="compositionally biased region" description="Polar residues" evidence="11">
    <location>
        <begin position="106"/>
        <end position="118"/>
    </location>
</feature>
<dbReference type="GO" id="GO:0031431">
    <property type="term" value="C:Dbf4-dependent protein kinase complex"/>
    <property type="evidence" value="ECO:0007669"/>
    <property type="project" value="TreeGrafter"/>
</dbReference>
<dbReference type="GO" id="GO:0003676">
    <property type="term" value="F:nucleic acid binding"/>
    <property type="evidence" value="ECO:0007669"/>
    <property type="project" value="InterPro"/>
</dbReference>
<evidence type="ECO:0000256" key="3">
    <source>
        <dbReference type="ARBA" id="ARBA00022723"/>
    </source>
</evidence>
<dbReference type="Proteomes" id="UP000265040">
    <property type="component" value="Chromosome 16"/>
</dbReference>
<reference evidence="13" key="3">
    <citation type="submission" date="2025-09" db="UniProtKB">
        <authorList>
            <consortium name="Ensembl"/>
        </authorList>
    </citation>
    <scope>IDENTIFICATION</scope>
</reference>
<keyword evidence="2" id="KW-0597">Phosphoprotein</keyword>
<keyword evidence="6" id="KW-0862">Zinc</keyword>
<feature type="region of interest" description="Disordered" evidence="11">
    <location>
        <begin position="521"/>
        <end position="540"/>
    </location>
</feature>
<evidence type="ECO:0000256" key="9">
    <source>
        <dbReference type="ARBA" id="ARBA00040397"/>
    </source>
</evidence>
<feature type="compositionally biased region" description="Basic residues" evidence="11">
    <location>
        <begin position="265"/>
        <end position="274"/>
    </location>
</feature>
<dbReference type="GeneID" id="113168911"/>
<dbReference type="GO" id="GO:0010571">
    <property type="term" value="P:positive regulation of nuclear cell cycle DNA replication"/>
    <property type="evidence" value="ECO:0007669"/>
    <property type="project" value="TreeGrafter"/>
</dbReference>
<feature type="region of interest" description="Disordered" evidence="11">
    <location>
        <begin position="74"/>
        <end position="118"/>
    </location>
</feature>
<keyword evidence="14" id="KW-1185">Reference proteome</keyword>
<dbReference type="Ensembl" id="ENSATET00000041255.2">
    <property type="protein sequence ID" value="ENSATEP00000039212.1"/>
    <property type="gene ID" value="ENSATEG00000000400.3"/>
</dbReference>
<dbReference type="GeneTree" id="ENSGT00530000063909"/>
<keyword evidence="7" id="KW-0539">Nucleus</keyword>
<dbReference type="Gene3D" id="2.10.50.40">
    <property type="match status" value="1"/>
</dbReference>
<keyword evidence="5 10" id="KW-0863">Zinc-finger</keyword>
<gene>
    <name evidence="13" type="primary">DBF4</name>
</gene>
<evidence type="ECO:0000256" key="2">
    <source>
        <dbReference type="ARBA" id="ARBA00022553"/>
    </source>
</evidence>
<evidence type="ECO:0000256" key="10">
    <source>
        <dbReference type="PROSITE-ProRule" id="PRU00600"/>
    </source>
</evidence>
<dbReference type="InterPro" id="IPR038545">
    <property type="entry name" value="Znf_DBF_sf"/>
</dbReference>
<keyword evidence="4" id="KW-0677">Repeat</keyword>
<feature type="region of interest" description="Disordered" evidence="11">
    <location>
        <begin position="404"/>
        <end position="443"/>
    </location>
</feature>
<dbReference type="InterPro" id="IPR006572">
    <property type="entry name" value="Znf_DBF"/>
</dbReference>
<feature type="domain" description="DBF4-type" evidence="12">
    <location>
        <begin position="272"/>
        <end position="320"/>
    </location>
</feature>
<dbReference type="GO" id="GO:0043539">
    <property type="term" value="F:protein serine/threonine kinase activator activity"/>
    <property type="evidence" value="ECO:0007669"/>
    <property type="project" value="TreeGrafter"/>
</dbReference>
<evidence type="ECO:0000256" key="7">
    <source>
        <dbReference type="ARBA" id="ARBA00023242"/>
    </source>
</evidence>
<comment type="subcellular location">
    <subcellularLocation>
        <location evidence="1">Nucleus</location>
    </subcellularLocation>
</comment>
<dbReference type="RefSeq" id="XP_026225766.1">
    <property type="nucleotide sequence ID" value="XM_026369981.1"/>
</dbReference>
<dbReference type="AlphaFoldDB" id="A0A7N5ZWG6"/>
<dbReference type="InterPro" id="IPR051590">
    <property type="entry name" value="Replication_Regulatory_Kinase"/>
</dbReference>
<dbReference type="PANTHER" id="PTHR15375">
    <property type="entry name" value="ACTIVATOR OF S-PHASE KINASE-RELATED"/>
    <property type="match status" value="1"/>
</dbReference>
<evidence type="ECO:0000256" key="4">
    <source>
        <dbReference type="ARBA" id="ARBA00022737"/>
    </source>
</evidence>
<dbReference type="SMART" id="SM00586">
    <property type="entry name" value="ZnF_DBF"/>
    <property type="match status" value="1"/>
</dbReference>
<dbReference type="FunCoup" id="A0A7N5ZWG6">
    <property type="interactions" value="577"/>
</dbReference>
<keyword evidence="8" id="KW-0131">Cell cycle</keyword>
<dbReference type="GO" id="GO:1901987">
    <property type="term" value="P:regulation of cell cycle phase transition"/>
    <property type="evidence" value="ECO:0007669"/>
    <property type="project" value="TreeGrafter"/>
</dbReference>
<proteinExistence type="predicted"/>
<evidence type="ECO:0000256" key="11">
    <source>
        <dbReference type="SAM" id="MobiDB-lite"/>
    </source>
</evidence>
<evidence type="ECO:0000256" key="8">
    <source>
        <dbReference type="ARBA" id="ARBA00023306"/>
    </source>
</evidence>
<dbReference type="OMA" id="KDPPGNK"/>
<reference evidence="13" key="2">
    <citation type="submission" date="2025-08" db="UniProtKB">
        <authorList>
            <consortium name="Ensembl"/>
        </authorList>
    </citation>
    <scope>IDENTIFICATION</scope>
</reference>
<keyword evidence="3" id="KW-0479">Metal-binding</keyword>
<feature type="compositionally biased region" description="Polar residues" evidence="11">
    <location>
        <begin position="418"/>
        <end position="443"/>
    </location>
</feature>